<evidence type="ECO:0000256" key="6">
    <source>
        <dbReference type="ARBA" id="ARBA00022840"/>
    </source>
</evidence>
<dbReference type="FunFam" id="3.40.50.300:FF:000108">
    <property type="entry name" value="ATP-dependent RNA helicase RhlE"/>
    <property type="match status" value="1"/>
</dbReference>
<evidence type="ECO:0000259" key="13">
    <source>
        <dbReference type="PROSITE" id="PS51192"/>
    </source>
</evidence>
<dbReference type="InterPro" id="IPR014001">
    <property type="entry name" value="Helicase_ATP-bd"/>
</dbReference>
<dbReference type="InterPro" id="IPR000629">
    <property type="entry name" value="RNA-helicase_DEAD-box_CS"/>
</dbReference>
<dbReference type="GO" id="GO:0042255">
    <property type="term" value="P:ribosome assembly"/>
    <property type="evidence" value="ECO:0007669"/>
    <property type="project" value="UniProtKB-ARBA"/>
</dbReference>
<feature type="domain" description="Helicase ATP-binding" evidence="13">
    <location>
        <begin position="32"/>
        <end position="207"/>
    </location>
</feature>
<dbReference type="PROSITE" id="PS51194">
    <property type="entry name" value="HELICASE_CTER"/>
    <property type="match status" value="1"/>
</dbReference>
<dbReference type="AlphaFoldDB" id="A0A8T4HBG8"/>
<evidence type="ECO:0000256" key="11">
    <source>
        <dbReference type="RuleBase" id="RU000492"/>
    </source>
</evidence>
<comment type="catalytic activity">
    <reaction evidence="8">
        <text>ATP + H2O = ADP + phosphate + H(+)</text>
        <dbReference type="Rhea" id="RHEA:13065"/>
        <dbReference type="ChEBI" id="CHEBI:15377"/>
        <dbReference type="ChEBI" id="CHEBI:15378"/>
        <dbReference type="ChEBI" id="CHEBI:30616"/>
        <dbReference type="ChEBI" id="CHEBI:43474"/>
        <dbReference type="ChEBI" id="CHEBI:456216"/>
        <dbReference type="EC" id="3.6.4.13"/>
    </reaction>
</comment>
<comment type="similarity">
    <text evidence="7 11">Belongs to the DEAD box helicase family.</text>
</comment>
<accession>A0A8T4HBG8</accession>
<dbReference type="InterPro" id="IPR001650">
    <property type="entry name" value="Helicase_C-like"/>
</dbReference>
<keyword evidence="4 11" id="KW-0378">Hydrolase</keyword>
<evidence type="ECO:0000313" key="16">
    <source>
        <dbReference type="EMBL" id="MBP3944450.1"/>
    </source>
</evidence>
<evidence type="ECO:0000256" key="4">
    <source>
        <dbReference type="ARBA" id="ARBA00022801"/>
    </source>
</evidence>
<organism evidence="16 17">
    <name type="scientific">Rhinopithecimicrobium faecis</name>
    <dbReference type="NCBI Taxonomy" id="2820698"/>
    <lineage>
        <taxon>Bacteria</taxon>
        <taxon>Pseudomonadati</taxon>
        <taxon>Bacteroidota</taxon>
        <taxon>Sphingobacteriia</taxon>
        <taxon>Sphingobacteriales</taxon>
        <taxon>Sphingobacteriaceae</taxon>
        <taxon>Rhinopithecimicrobium</taxon>
    </lineage>
</organism>
<evidence type="ECO:0000256" key="10">
    <source>
        <dbReference type="PROSITE-ProRule" id="PRU00552"/>
    </source>
</evidence>
<protein>
    <recommendedName>
        <fullName evidence="9">DEAD-box ATP-dependent RNA helicase RhpA</fullName>
        <ecNumber evidence="1">3.6.4.13</ecNumber>
    </recommendedName>
</protein>
<evidence type="ECO:0000256" key="8">
    <source>
        <dbReference type="ARBA" id="ARBA00047984"/>
    </source>
</evidence>
<evidence type="ECO:0000259" key="15">
    <source>
        <dbReference type="PROSITE" id="PS51195"/>
    </source>
</evidence>
<evidence type="ECO:0000256" key="3">
    <source>
        <dbReference type="ARBA" id="ARBA00022741"/>
    </source>
</evidence>
<reference evidence="16" key="1">
    <citation type="submission" date="2021-03" db="EMBL/GenBank/DDBJ databases">
        <authorList>
            <person name="Lu T."/>
            <person name="Wang Q."/>
            <person name="Han X."/>
        </authorList>
    </citation>
    <scope>NUCLEOTIDE SEQUENCE</scope>
    <source>
        <strain evidence="16">WQ 2009</strain>
    </source>
</reference>
<dbReference type="InterPro" id="IPR011545">
    <property type="entry name" value="DEAD/DEAH_box_helicase_dom"/>
</dbReference>
<feature type="compositionally biased region" description="Basic residues" evidence="12">
    <location>
        <begin position="393"/>
        <end position="410"/>
    </location>
</feature>
<keyword evidence="6 11" id="KW-0067">ATP-binding</keyword>
<keyword evidence="2" id="KW-0963">Cytoplasm</keyword>
<dbReference type="InterPro" id="IPR044742">
    <property type="entry name" value="DEAD/DEAH_RhlB"/>
</dbReference>
<dbReference type="EMBL" id="JAGKSB010000018">
    <property type="protein sequence ID" value="MBP3944450.1"/>
    <property type="molecule type" value="Genomic_DNA"/>
</dbReference>
<evidence type="ECO:0000259" key="14">
    <source>
        <dbReference type="PROSITE" id="PS51194"/>
    </source>
</evidence>
<dbReference type="Pfam" id="PF00271">
    <property type="entry name" value="Helicase_C"/>
    <property type="match status" value="1"/>
</dbReference>
<dbReference type="SMART" id="SM00490">
    <property type="entry name" value="HELICc"/>
    <property type="match status" value="1"/>
</dbReference>
<dbReference type="PANTHER" id="PTHR47959:SF13">
    <property type="entry name" value="ATP-DEPENDENT RNA HELICASE RHLE"/>
    <property type="match status" value="1"/>
</dbReference>
<dbReference type="InterPro" id="IPR014014">
    <property type="entry name" value="RNA_helicase_DEAD_Q_motif"/>
</dbReference>
<keyword evidence="5 11" id="KW-0347">Helicase</keyword>
<dbReference type="GO" id="GO:0009266">
    <property type="term" value="P:response to temperature stimulus"/>
    <property type="evidence" value="ECO:0007669"/>
    <property type="project" value="UniProtKB-ARBA"/>
</dbReference>
<dbReference type="RefSeq" id="WP_353547964.1">
    <property type="nucleotide sequence ID" value="NZ_JAGKSB010000018.1"/>
</dbReference>
<evidence type="ECO:0000313" key="17">
    <source>
        <dbReference type="Proteomes" id="UP000679691"/>
    </source>
</evidence>
<dbReference type="GO" id="GO:0003724">
    <property type="term" value="F:RNA helicase activity"/>
    <property type="evidence" value="ECO:0007669"/>
    <property type="project" value="UniProtKB-EC"/>
</dbReference>
<gene>
    <name evidence="16" type="ORF">J5U18_12955</name>
</gene>
<dbReference type="GO" id="GO:0005829">
    <property type="term" value="C:cytosol"/>
    <property type="evidence" value="ECO:0007669"/>
    <property type="project" value="TreeGrafter"/>
</dbReference>
<dbReference type="EC" id="3.6.4.13" evidence="1"/>
<dbReference type="PROSITE" id="PS00039">
    <property type="entry name" value="DEAD_ATP_HELICASE"/>
    <property type="match status" value="1"/>
</dbReference>
<dbReference type="InterPro" id="IPR027417">
    <property type="entry name" value="P-loop_NTPase"/>
</dbReference>
<dbReference type="Proteomes" id="UP000679691">
    <property type="component" value="Unassembled WGS sequence"/>
</dbReference>
<evidence type="ECO:0000256" key="1">
    <source>
        <dbReference type="ARBA" id="ARBA00012552"/>
    </source>
</evidence>
<dbReference type="SMART" id="SM00487">
    <property type="entry name" value="DEXDc"/>
    <property type="match status" value="1"/>
</dbReference>
<keyword evidence="3 11" id="KW-0547">Nucleotide-binding</keyword>
<dbReference type="Gene3D" id="3.40.50.300">
    <property type="entry name" value="P-loop containing nucleotide triphosphate hydrolases"/>
    <property type="match status" value="2"/>
</dbReference>
<dbReference type="PROSITE" id="PS51195">
    <property type="entry name" value="Q_MOTIF"/>
    <property type="match status" value="1"/>
</dbReference>
<evidence type="ECO:0000256" key="9">
    <source>
        <dbReference type="ARBA" id="ARBA00074363"/>
    </source>
</evidence>
<keyword evidence="17" id="KW-1185">Reference proteome</keyword>
<dbReference type="InterPro" id="IPR050079">
    <property type="entry name" value="DEAD_box_RNA_helicase"/>
</dbReference>
<dbReference type="GO" id="GO:0005524">
    <property type="term" value="F:ATP binding"/>
    <property type="evidence" value="ECO:0007669"/>
    <property type="project" value="UniProtKB-KW"/>
</dbReference>
<dbReference type="PANTHER" id="PTHR47959">
    <property type="entry name" value="ATP-DEPENDENT RNA HELICASE RHLE-RELATED"/>
    <property type="match status" value="1"/>
</dbReference>
<feature type="region of interest" description="Disordered" evidence="12">
    <location>
        <begin position="388"/>
        <end position="448"/>
    </location>
</feature>
<feature type="domain" description="Helicase C-terminal" evidence="14">
    <location>
        <begin position="230"/>
        <end position="378"/>
    </location>
</feature>
<dbReference type="SUPFAM" id="SSF52540">
    <property type="entry name" value="P-loop containing nucleoside triphosphate hydrolases"/>
    <property type="match status" value="1"/>
</dbReference>
<dbReference type="GO" id="GO:0003676">
    <property type="term" value="F:nucleic acid binding"/>
    <property type="evidence" value="ECO:0007669"/>
    <property type="project" value="InterPro"/>
</dbReference>
<feature type="compositionally biased region" description="Low complexity" evidence="12">
    <location>
        <begin position="431"/>
        <end position="448"/>
    </location>
</feature>
<comment type="caution">
    <text evidence="16">The sequence shown here is derived from an EMBL/GenBank/DDBJ whole genome shotgun (WGS) entry which is preliminary data.</text>
</comment>
<proteinExistence type="inferred from homology"/>
<dbReference type="CDD" id="cd00268">
    <property type="entry name" value="DEADc"/>
    <property type="match status" value="1"/>
</dbReference>
<evidence type="ECO:0000256" key="5">
    <source>
        <dbReference type="ARBA" id="ARBA00022806"/>
    </source>
</evidence>
<dbReference type="GO" id="GO:0016787">
    <property type="term" value="F:hydrolase activity"/>
    <property type="evidence" value="ECO:0007669"/>
    <property type="project" value="UniProtKB-KW"/>
</dbReference>
<dbReference type="PROSITE" id="PS51192">
    <property type="entry name" value="HELICASE_ATP_BIND_1"/>
    <property type="match status" value="1"/>
</dbReference>
<dbReference type="Pfam" id="PF00270">
    <property type="entry name" value="DEAD"/>
    <property type="match status" value="1"/>
</dbReference>
<dbReference type="CDD" id="cd18787">
    <property type="entry name" value="SF2_C_DEAD"/>
    <property type="match status" value="1"/>
</dbReference>
<evidence type="ECO:0000256" key="12">
    <source>
        <dbReference type="SAM" id="MobiDB-lite"/>
    </source>
</evidence>
<evidence type="ECO:0000256" key="7">
    <source>
        <dbReference type="ARBA" id="ARBA00038437"/>
    </source>
</evidence>
<evidence type="ECO:0000256" key="2">
    <source>
        <dbReference type="ARBA" id="ARBA00022490"/>
    </source>
</evidence>
<feature type="domain" description="DEAD-box RNA helicase Q" evidence="15">
    <location>
        <begin position="1"/>
        <end position="29"/>
    </location>
</feature>
<feature type="short sequence motif" description="Q motif" evidence="10">
    <location>
        <begin position="1"/>
        <end position="29"/>
    </location>
</feature>
<name>A0A8T4HBG8_9SPHI</name>
<sequence>MQFKDLKLIAPILNALDAVGYTNPTPIQEQAIPVIFDKKDILGCAQTGTGKTAAFAIPILQMLSYSKVKSVNKRIRVLVMTPTRELAIQIEENFNTYAKDLPIKNLVIFGGVGQQPQKDALRRGIDVLIATPGRLLDLQGQGFVSLDELEYFVLDEADRMLDMGFIHDVKRVIKLIPSKRQTLLFSATMPAEIQKLADTILNNPVKIEVTPESTTAEKINQSVYFVSKNNKKDLLIHLLEKGNIPHALVFSRTKHGADRIAKELNKKGIVADAIHGNKSQGARQRALADFKDRKSRVLVATDIAARGIDIDELANVINYDLPNIPESYVHRIGRTGRAGHDGSAVSFCDEEEFEYLQDIQKSIRMEIPVVEDNPYALDARKLILDAIRIPGKGNKKPGKSPNHGKSRRSAPKPANARSNAGSKRSSDSSSKRNATSNGRGSSSSRNAR</sequence>